<dbReference type="Gene3D" id="3.30.70.100">
    <property type="match status" value="1"/>
</dbReference>
<dbReference type="SUPFAM" id="SSF54909">
    <property type="entry name" value="Dimeric alpha+beta barrel"/>
    <property type="match status" value="1"/>
</dbReference>
<dbReference type="EMBL" id="MHTS01000026">
    <property type="protein sequence ID" value="OHA63800.1"/>
    <property type="molecule type" value="Genomic_DNA"/>
</dbReference>
<evidence type="ECO:0008006" key="3">
    <source>
        <dbReference type="Google" id="ProtNLM"/>
    </source>
</evidence>
<protein>
    <recommendedName>
        <fullName evidence="3">EthD domain-containing protein</fullName>
    </recommendedName>
</protein>
<sequence>MAGFAVKYKAVDGEYYDKTHLPLAGAQIGKWVKALRVIRGKGDFQQITLVDLKDGVTASEVLESAEMKAVTADMANFTDPQAVEVLRFE</sequence>
<proteinExistence type="predicted"/>
<evidence type="ECO:0000313" key="1">
    <source>
        <dbReference type="EMBL" id="OHA63800.1"/>
    </source>
</evidence>
<dbReference type="InterPro" id="IPR011008">
    <property type="entry name" value="Dimeric_a/b-barrel"/>
</dbReference>
<evidence type="ECO:0000313" key="2">
    <source>
        <dbReference type="Proteomes" id="UP000178170"/>
    </source>
</evidence>
<dbReference type="AlphaFoldDB" id="A0A1G2QT64"/>
<organism evidence="1 2">
    <name type="scientific">Candidatus Wildermuthbacteria bacterium RIFCSPHIGHO2_01_FULL_48_27b</name>
    <dbReference type="NCBI Taxonomy" id="1802447"/>
    <lineage>
        <taxon>Bacteria</taxon>
        <taxon>Candidatus Wildermuthiibacteriota</taxon>
    </lineage>
</organism>
<dbReference type="Proteomes" id="UP000178170">
    <property type="component" value="Unassembled WGS sequence"/>
</dbReference>
<reference evidence="1 2" key="1">
    <citation type="journal article" date="2016" name="Nat. Commun.">
        <title>Thousands of microbial genomes shed light on interconnected biogeochemical processes in an aquifer system.</title>
        <authorList>
            <person name="Anantharaman K."/>
            <person name="Brown C.T."/>
            <person name="Hug L.A."/>
            <person name="Sharon I."/>
            <person name="Castelle C.J."/>
            <person name="Probst A.J."/>
            <person name="Thomas B.C."/>
            <person name="Singh A."/>
            <person name="Wilkins M.J."/>
            <person name="Karaoz U."/>
            <person name="Brodie E.L."/>
            <person name="Williams K.H."/>
            <person name="Hubbard S.S."/>
            <person name="Banfield J.F."/>
        </authorList>
    </citation>
    <scope>NUCLEOTIDE SEQUENCE [LARGE SCALE GENOMIC DNA]</scope>
</reference>
<accession>A0A1G2QT64</accession>
<comment type="caution">
    <text evidence="1">The sequence shown here is derived from an EMBL/GenBank/DDBJ whole genome shotgun (WGS) entry which is preliminary data.</text>
</comment>
<name>A0A1G2QT64_9BACT</name>
<gene>
    <name evidence="1" type="ORF">A2843_01380</name>
</gene>